<dbReference type="AlphaFoldDB" id="A0A428VZ68"/>
<feature type="modified residue" description="4-aspartylphosphate" evidence="1">
    <location>
        <position position="67"/>
    </location>
</feature>
<sequence length="146" mass="16561">MSQAPAPIDILLVEDDPGDVLMTREAFEHHKIRNALHVVSDGVEALEFLKREGRFGEAPRPGLILLDLNLPRKDGRELLGEIKRDPGLCTIPVVVLTTSEAEEDILRSYELHANAYVTKPVDFEKFIEVVRKIDDFWVTVVQLPHR</sequence>
<accession>A0A428VZ68</accession>
<feature type="domain" description="Response regulatory" evidence="2">
    <location>
        <begin position="9"/>
        <end position="134"/>
    </location>
</feature>
<keyword evidence="4" id="KW-1185">Reference proteome</keyword>
<dbReference type="InterPro" id="IPR001789">
    <property type="entry name" value="Sig_transdc_resp-reg_receiver"/>
</dbReference>
<dbReference type="GO" id="GO:0000160">
    <property type="term" value="P:phosphorelay signal transduction system"/>
    <property type="evidence" value="ECO:0007669"/>
    <property type="project" value="InterPro"/>
</dbReference>
<dbReference type="Pfam" id="PF00072">
    <property type="entry name" value="Response_reg"/>
    <property type="match status" value="1"/>
</dbReference>
<gene>
    <name evidence="3" type="ORF">DMA12_41775</name>
</gene>
<dbReference type="InterPro" id="IPR011006">
    <property type="entry name" value="CheY-like_superfamily"/>
</dbReference>
<evidence type="ECO:0000313" key="3">
    <source>
        <dbReference type="EMBL" id="RSM36109.1"/>
    </source>
</evidence>
<dbReference type="PANTHER" id="PTHR44520:SF2">
    <property type="entry name" value="RESPONSE REGULATOR RCP1"/>
    <property type="match status" value="1"/>
</dbReference>
<dbReference type="EMBL" id="QHHU01000092">
    <property type="protein sequence ID" value="RSM36109.1"/>
    <property type="molecule type" value="Genomic_DNA"/>
</dbReference>
<dbReference type="PANTHER" id="PTHR44520">
    <property type="entry name" value="RESPONSE REGULATOR RCP1-RELATED"/>
    <property type="match status" value="1"/>
</dbReference>
<reference evidence="3 4" key="1">
    <citation type="submission" date="2018-05" db="EMBL/GenBank/DDBJ databases">
        <title>Evolution of GPA BGCs.</title>
        <authorList>
            <person name="Waglechner N."/>
            <person name="Wright G.D."/>
        </authorList>
    </citation>
    <scope>NUCLEOTIDE SEQUENCE [LARGE SCALE GENOMIC DNA]</scope>
    <source>
        <strain evidence="3 4">DSM 5908</strain>
    </source>
</reference>
<dbReference type="SUPFAM" id="SSF52172">
    <property type="entry name" value="CheY-like"/>
    <property type="match status" value="1"/>
</dbReference>
<dbReference type="Gene3D" id="3.40.50.2300">
    <property type="match status" value="1"/>
</dbReference>
<keyword evidence="1" id="KW-0597">Phosphoprotein</keyword>
<dbReference type="CDD" id="cd17557">
    <property type="entry name" value="REC_Rcp-like"/>
    <property type="match status" value="1"/>
</dbReference>
<dbReference type="RefSeq" id="WP_020640829.1">
    <property type="nucleotide sequence ID" value="NZ_QHHU01000092.1"/>
</dbReference>
<protein>
    <submittedName>
        <fullName evidence="3">Response regulator</fullName>
    </submittedName>
</protein>
<proteinExistence type="predicted"/>
<evidence type="ECO:0000313" key="4">
    <source>
        <dbReference type="Proteomes" id="UP000286716"/>
    </source>
</evidence>
<dbReference type="Proteomes" id="UP000286716">
    <property type="component" value="Unassembled WGS sequence"/>
</dbReference>
<evidence type="ECO:0000259" key="2">
    <source>
        <dbReference type="PROSITE" id="PS50110"/>
    </source>
</evidence>
<name>A0A428VZ68_AMYBA</name>
<dbReference type="OrthoDB" id="9793549at2"/>
<dbReference type="PROSITE" id="PS50110">
    <property type="entry name" value="RESPONSE_REGULATORY"/>
    <property type="match status" value="1"/>
</dbReference>
<dbReference type="InterPro" id="IPR052893">
    <property type="entry name" value="TCS_response_regulator"/>
</dbReference>
<dbReference type="SMART" id="SM00448">
    <property type="entry name" value="REC"/>
    <property type="match status" value="1"/>
</dbReference>
<comment type="caution">
    <text evidence="3">The sequence shown here is derived from an EMBL/GenBank/DDBJ whole genome shotgun (WGS) entry which is preliminary data.</text>
</comment>
<evidence type="ECO:0000256" key="1">
    <source>
        <dbReference type="PROSITE-ProRule" id="PRU00169"/>
    </source>
</evidence>
<organism evidence="3 4">
    <name type="scientific">Amycolatopsis balhimycina DSM 5908</name>
    <dbReference type="NCBI Taxonomy" id="1081091"/>
    <lineage>
        <taxon>Bacteria</taxon>
        <taxon>Bacillati</taxon>
        <taxon>Actinomycetota</taxon>
        <taxon>Actinomycetes</taxon>
        <taxon>Pseudonocardiales</taxon>
        <taxon>Pseudonocardiaceae</taxon>
        <taxon>Amycolatopsis</taxon>
    </lineage>
</organism>